<dbReference type="AlphaFoldDB" id="A0A2D0KRQ4"/>
<gene>
    <name evidence="1" type="ORF">Xsto_01327</name>
</gene>
<protein>
    <submittedName>
        <fullName evidence="1">Uncharacterized protein</fullName>
    </submittedName>
</protein>
<name>A0A2D0KRQ4_9GAMM</name>
<organism evidence="1 2">
    <name type="scientific">Xenorhabdus stockiae</name>
    <dbReference type="NCBI Taxonomy" id="351614"/>
    <lineage>
        <taxon>Bacteria</taxon>
        <taxon>Pseudomonadati</taxon>
        <taxon>Pseudomonadota</taxon>
        <taxon>Gammaproteobacteria</taxon>
        <taxon>Enterobacterales</taxon>
        <taxon>Morganellaceae</taxon>
        <taxon>Xenorhabdus</taxon>
    </lineage>
</organism>
<sequence>MMLRPQGGQRTLMIIPVNLAQTKTHQLHFAKE</sequence>
<evidence type="ECO:0000313" key="2">
    <source>
        <dbReference type="Proteomes" id="UP000222366"/>
    </source>
</evidence>
<accession>A0A2D0KRQ4</accession>
<keyword evidence="2" id="KW-1185">Reference proteome</keyword>
<evidence type="ECO:0000313" key="1">
    <source>
        <dbReference type="EMBL" id="PHM66102.1"/>
    </source>
</evidence>
<reference evidence="1 2" key="1">
    <citation type="journal article" date="2017" name="Nat. Microbiol.">
        <title>Natural product diversity associated with the nematode symbionts Photorhabdus and Xenorhabdus.</title>
        <authorList>
            <person name="Tobias N.J."/>
            <person name="Wolff H."/>
            <person name="Djahanschiri B."/>
            <person name="Grundmann F."/>
            <person name="Kronenwerth M."/>
            <person name="Shi Y.M."/>
            <person name="Simonyi S."/>
            <person name="Grun P."/>
            <person name="Shapiro-Ilan D."/>
            <person name="Pidot S.J."/>
            <person name="Stinear T.P."/>
            <person name="Ebersberger I."/>
            <person name="Bode H.B."/>
        </authorList>
    </citation>
    <scope>NUCLEOTIDE SEQUENCE [LARGE SCALE GENOMIC DNA]</scope>
    <source>
        <strain evidence="1 2">DSM 17904</strain>
    </source>
</reference>
<dbReference type="EMBL" id="NJAJ01000010">
    <property type="protein sequence ID" value="PHM66102.1"/>
    <property type="molecule type" value="Genomic_DNA"/>
</dbReference>
<comment type="caution">
    <text evidence="1">The sequence shown here is derived from an EMBL/GenBank/DDBJ whole genome shotgun (WGS) entry which is preliminary data.</text>
</comment>
<proteinExistence type="predicted"/>
<dbReference type="Proteomes" id="UP000222366">
    <property type="component" value="Unassembled WGS sequence"/>
</dbReference>